<organism evidence="1 3">
    <name type="scientific">Serratia liquefaciens</name>
    <dbReference type="NCBI Taxonomy" id="614"/>
    <lineage>
        <taxon>Bacteria</taxon>
        <taxon>Pseudomonadati</taxon>
        <taxon>Pseudomonadota</taxon>
        <taxon>Gammaproteobacteria</taxon>
        <taxon>Enterobacterales</taxon>
        <taxon>Yersiniaceae</taxon>
        <taxon>Serratia</taxon>
    </lineage>
</organism>
<dbReference type="Proteomes" id="UP000595237">
    <property type="component" value="Chromosome"/>
</dbReference>
<protein>
    <submittedName>
        <fullName evidence="1">Uncharacterized protein</fullName>
    </submittedName>
</protein>
<gene>
    <name evidence="1" type="ORF">EGO53_13665</name>
    <name evidence="2" type="ORF">I6I38_14570</name>
</gene>
<dbReference type="EMBL" id="CP033893">
    <property type="protein sequence ID" value="QDL32782.1"/>
    <property type="molecule type" value="Genomic_DNA"/>
</dbReference>
<evidence type="ECO:0000313" key="3">
    <source>
        <dbReference type="Proteomes" id="UP000317572"/>
    </source>
</evidence>
<evidence type="ECO:0000313" key="2">
    <source>
        <dbReference type="EMBL" id="QQU53566.1"/>
    </source>
</evidence>
<dbReference type="AlphaFoldDB" id="A0A379ZJX6"/>
<dbReference type="GeneID" id="29902583"/>
<keyword evidence="4" id="KW-1185">Reference proteome</keyword>
<dbReference type="RefSeq" id="WP_020826300.1">
    <property type="nucleotide sequence ID" value="NZ_CADDTP010000008.1"/>
</dbReference>
<reference evidence="2 4" key="2">
    <citation type="submission" date="2021-01" db="EMBL/GenBank/DDBJ databases">
        <title>FDA dAtabase for Regulatory Grade micrObial Sequences (FDA-ARGOS): Supporting development and validation of Infectious Disease Dx tests.</title>
        <authorList>
            <person name="Blissenbach B."/>
            <person name="Krut O."/>
            <person name="Tallon L."/>
            <person name="Sadzewicz L."/>
            <person name="Zhao X."/>
            <person name="Boylan J."/>
            <person name="Ott S."/>
            <person name="Bowen H."/>
            <person name="Vavikolanu K."/>
            <person name="Mehta A."/>
            <person name="Aluvathingal J."/>
            <person name="Nadendla S."/>
            <person name="Yan Y."/>
            <person name="Sichtig H."/>
        </authorList>
    </citation>
    <scope>NUCLEOTIDE SEQUENCE [LARGE SCALE GENOMIC DNA]</scope>
    <source>
        <strain evidence="2 4">FDAARGOS_1081</strain>
    </source>
</reference>
<accession>A0A515CXD1</accession>
<name>A0A379ZJX6_SERLI</name>
<dbReference type="Proteomes" id="UP000317572">
    <property type="component" value="Chromosome"/>
</dbReference>
<evidence type="ECO:0000313" key="1">
    <source>
        <dbReference type="EMBL" id="QDL32782.1"/>
    </source>
</evidence>
<sequence length="75" mass="8089">MTDKDTSAQEAVPENATLLKILGRLLSALDSSISGKDRSILVAELSSLNLDGISESERKLAAELIRRALQSLDHL</sequence>
<accession>A0A379ZJX6</accession>
<proteinExistence type="predicted"/>
<reference evidence="1 3" key="1">
    <citation type="submission" date="2018-11" db="EMBL/GenBank/DDBJ databases">
        <title>The first complete genome of Serratia liquefaciens isolated from metalophyte plant revel distinctness adaptive mechanisms in an extreme habitat.</title>
        <authorList>
            <person name="Caneschi W.L."/>
            <person name="Sanchez A.B."/>
            <person name="Felestrino E.B."/>
            <person name="Assis R.A.B."/>
            <person name="Lemes C.G.C."/>
            <person name="Cordeiro I.F."/>
            <person name="Fonseca N.P."/>
            <person name="Villa M."/>
            <person name="Vieira I.T."/>
            <person name="Moraes L.A."/>
            <person name="Kamino L.H.Y."/>
            <person name="do Carmo F."/>
            <person name="Garcia C.M."/>
            <person name="Almeida N.F."/>
            <person name="Silva R.S."/>
            <person name="Ferro J.A."/>
            <person name="Ferro M.I.T."/>
            <person name="Varani A.M."/>
            <person name="Ferreira R.M."/>
            <person name="dos Santos V.L."/>
            <person name="Silva U.C."/>
            <person name="Setubal J.C."/>
            <person name="Moreira L.M."/>
        </authorList>
    </citation>
    <scope>NUCLEOTIDE SEQUENCE [LARGE SCALE GENOMIC DNA]</scope>
    <source>
        <strain evidence="1 3">FG3</strain>
    </source>
</reference>
<dbReference type="EMBL" id="CP068148">
    <property type="protein sequence ID" value="QQU53566.1"/>
    <property type="molecule type" value="Genomic_DNA"/>
</dbReference>
<evidence type="ECO:0000313" key="4">
    <source>
        <dbReference type="Proteomes" id="UP000595237"/>
    </source>
</evidence>